<dbReference type="Gene3D" id="1.25.10.10">
    <property type="entry name" value="Leucine-rich Repeat Variant"/>
    <property type="match status" value="2"/>
</dbReference>
<protein>
    <submittedName>
        <fullName evidence="2">Serine/threonine protein phosphatase 2A 59 kDa regulatory subunit B' gamma isoform</fullName>
    </submittedName>
</protein>
<dbReference type="STRING" id="1088818.A0A2I0BAF6"/>
<dbReference type="CDD" id="cd06222">
    <property type="entry name" value="RNase_H_like"/>
    <property type="match status" value="1"/>
</dbReference>
<keyword evidence="3" id="KW-1185">Reference proteome</keyword>
<dbReference type="Pfam" id="PF01603">
    <property type="entry name" value="B56"/>
    <property type="match status" value="2"/>
</dbReference>
<dbReference type="InterPro" id="IPR012337">
    <property type="entry name" value="RNaseH-like_sf"/>
</dbReference>
<evidence type="ECO:0000259" key="1">
    <source>
        <dbReference type="Pfam" id="PF13456"/>
    </source>
</evidence>
<dbReference type="PANTHER" id="PTHR10257:SF119">
    <property type="entry name" value="SERINE_THREONINE PROTEIN PHOSPHATASE 2A 59 KDA REGULATORY SUBUNIT B' ZETA ISOFORM"/>
    <property type="match status" value="1"/>
</dbReference>
<dbReference type="GO" id="GO:0003676">
    <property type="term" value="F:nucleic acid binding"/>
    <property type="evidence" value="ECO:0007669"/>
    <property type="project" value="InterPro"/>
</dbReference>
<dbReference type="InterPro" id="IPR011989">
    <property type="entry name" value="ARM-like"/>
</dbReference>
<dbReference type="Gene3D" id="3.30.420.10">
    <property type="entry name" value="Ribonuclease H-like superfamily/Ribonuclease H"/>
    <property type="match status" value="1"/>
</dbReference>
<dbReference type="EMBL" id="KZ451900">
    <property type="protein sequence ID" value="PKA64749.1"/>
    <property type="molecule type" value="Genomic_DNA"/>
</dbReference>
<dbReference type="Pfam" id="PF13456">
    <property type="entry name" value="RVT_3"/>
    <property type="match status" value="1"/>
</dbReference>
<dbReference type="InterPro" id="IPR002554">
    <property type="entry name" value="PP2A_B56"/>
</dbReference>
<dbReference type="GO" id="GO:0007165">
    <property type="term" value="P:signal transduction"/>
    <property type="evidence" value="ECO:0007669"/>
    <property type="project" value="InterPro"/>
</dbReference>
<dbReference type="GO" id="GO:0004523">
    <property type="term" value="F:RNA-DNA hybrid ribonuclease activity"/>
    <property type="evidence" value="ECO:0007669"/>
    <property type="project" value="InterPro"/>
</dbReference>
<dbReference type="GO" id="GO:0000159">
    <property type="term" value="C:protein phosphatase type 2A complex"/>
    <property type="evidence" value="ECO:0007669"/>
    <property type="project" value="InterPro"/>
</dbReference>
<dbReference type="InterPro" id="IPR016024">
    <property type="entry name" value="ARM-type_fold"/>
</dbReference>
<reference evidence="2 3" key="1">
    <citation type="journal article" date="2017" name="Nature">
        <title>The Apostasia genome and the evolution of orchids.</title>
        <authorList>
            <person name="Zhang G.Q."/>
            <person name="Liu K.W."/>
            <person name="Li Z."/>
            <person name="Lohaus R."/>
            <person name="Hsiao Y.Y."/>
            <person name="Niu S.C."/>
            <person name="Wang J.Y."/>
            <person name="Lin Y.C."/>
            <person name="Xu Q."/>
            <person name="Chen L.J."/>
            <person name="Yoshida K."/>
            <person name="Fujiwara S."/>
            <person name="Wang Z.W."/>
            <person name="Zhang Y.Q."/>
            <person name="Mitsuda N."/>
            <person name="Wang M."/>
            <person name="Liu G.H."/>
            <person name="Pecoraro L."/>
            <person name="Huang H.X."/>
            <person name="Xiao X.J."/>
            <person name="Lin M."/>
            <person name="Wu X.Y."/>
            <person name="Wu W.L."/>
            <person name="Chen Y.Y."/>
            <person name="Chang S.B."/>
            <person name="Sakamoto S."/>
            <person name="Ohme-Takagi M."/>
            <person name="Yagi M."/>
            <person name="Zeng S.J."/>
            <person name="Shen C.Y."/>
            <person name="Yeh C.M."/>
            <person name="Luo Y.B."/>
            <person name="Tsai W.C."/>
            <person name="Van de Peer Y."/>
            <person name="Liu Z.J."/>
        </authorList>
    </citation>
    <scope>NUCLEOTIDE SEQUENCE [LARGE SCALE GENOMIC DNA]</scope>
    <source>
        <strain evidence="3">cv. Shenzhen</strain>
        <tissue evidence="2">Stem</tissue>
    </source>
</reference>
<dbReference type="SUPFAM" id="SSF48371">
    <property type="entry name" value="ARM repeat"/>
    <property type="match status" value="2"/>
</dbReference>
<dbReference type="AlphaFoldDB" id="A0A2I0BAF6"/>
<name>A0A2I0BAF6_9ASPA</name>
<evidence type="ECO:0000313" key="3">
    <source>
        <dbReference type="Proteomes" id="UP000236161"/>
    </source>
</evidence>
<dbReference type="Proteomes" id="UP000236161">
    <property type="component" value="Unassembled WGS sequence"/>
</dbReference>
<dbReference type="PANTHER" id="PTHR10257">
    <property type="entry name" value="SERINE/THREONINE PROTEIN PHOSPHATASE 2A PP2A REGULATORY SUBUNIT B"/>
    <property type="match status" value="1"/>
</dbReference>
<dbReference type="SUPFAM" id="SSF53098">
    <property type="entry name" value="Ribonuclease H-like"/>
    <property type="match status" value="1"/>
</dbReference>
<accession>A0A2I0BAF6</accession>
<dbReference type="OrthoDB" id="1741277at2759"/>
<feature type="domain" description="RNase H type-1" evidence="1">
    <location>
        <begin position="955"/>
        <end position="1076"/>
    </location>
</feature>
<sequence length="1148" mass="131900">MKYVFSKLPRKPSTSFPGDSTYAAASAAEGKSFAGITADDEVLPSLKNNKWFLRKLEMCCVVFNFSEPARNVREKEAKRQALLELVDYVGNVTTMFDDMEILEATKMVAANIFRTFPPSTSGLLTRVIFPTTSSTEDKEGRAVEGFDMEEVATMEPAWPHLQIVYEFLLRFLGSSKTDVKIAKKYIDHSFILRLLDLFDSKDSRERECLKIILHRVYRKFMVCRPLIRKAMNNVFYQFIFETEKHNGIAELLEFLRCIINGLVLPLKEEYIKVLVRVLIPLHKSHCFELYHQKLASCIISFVEKDYKLAAMVIRGLLKYWPLSNSSKEVLFLGELEEFLDATKESEFQKCMVPLFQQIARCLSSSHFQVSQRALVLWSNDHIIRLITQNLEVILPIIIPALEKNAQGHWNHSVHELTINLVNLLLDVDLELFEECLRQFQDIGVVEGERLANLESTSKQLDIKEQAAVEGHNITGQVLEFKLLPSFNELQSSKKAGLFLQKLEMCCIVFDFSNPMKNVHEKEAKQKMLLDLLEYVSTSYNRFNEGEMQEATKMVAVNIFRTLPPSTVRVKGKVIFQTSSSITDDKVTRFMEGFYLEEVPIVAPAWPHLQFVYEFFCRFIASTMTVAKIAMRYVDRSFILQLINLFDSEDPQERAYLKTILHQVYGKFEIHRAFIRKAINNVFYQFIFETEKHNGIGELLTVLDAIIRGFVHPLKEEHVMFLNRVMIPLHKPVCLDLYHKNLSSCIIHFIEKANQLADTVVRGMLKYWPLSNSPKELLFLLELKEILEATRLEEFQKFMVPLFRQVAKCLISLNFQVAEQALNLCRNGHVVTLISGNLEVILPIILPALERNVQGHWNQVVQHLSQVVLDLLMEVNQEIFMDCLDLFQEDKMQAKLELTSNQSEFSVSESIVDKVDHLQVSLNLPKSPSSFPPCAESTNPFCFRWEPPPKRWVKVNFAGVVQEGNRAGAGALIRDCHGYLLCAVAVELNTFSLPSCEFRGAWEGLRLASNLDGYDGIWVEGYSQRVITWVEKALLAHATIKYKTGLIDILHWITSFSDYRCTHMYREGNKPADFLSRLGLSTSTFFDSEEHVPSELLHMIKQDREGLIYTVEDPWVRNWIEWSGPSIFRPGGSSGRSSLRLDLPPFDAE</sequence>
<dbReference type="FunFam" id="1.25.10.10:FF:000331">
    <property type="entry name" value="Phosphoprotein phosphatase, putative"/>
    <property type="match status" value="2"/>
</dbReference>
<dbReference type="InterPro" id="IPR002156">
    <property type="entry name" value="RNaseH_domain"/>
</dbReference>
<dbReference type="InterPro" id="IPR036397">
    <property type="entry name" value="RNaseH_sf"/>
</dbReference>
<gene>
    <name evidence="2" type="primary">B'GAMMA</name>
    <name evidence="2" type="ORF">AXF42_Ash016780</name>
</gene>
<dbReference type="GO" id="GO:0019888">
    <property type="term" value="F:protein phosphatase regulator activity"/>
    <property type="evidence" value="ECO:0007669"/>
    <property type="project" value="InterPro"/>
</dbReference>
<evidence type="ECO:0000313" key="2">
    <source>
        <dbReference type="EMBL" id="PKA64749.1"/>
    </source>
</evidence>
<dbReference type="InterPro" id="IPR044730">
    <property type="entry name" value="RNase_H-like_dom_plant"/>
</dbReference>
<proteinExistence type="predicted"/>
<organism evidence="2 3">
    <name type="scientific">Apostasia shenzhenica</name>
    <dbReference type="NCBI Taxonomy" id="1088818"/>
    <lineage>
        <taxon>Eukaryota</taxon>
        <taxon>Viridiplantae</taxon>
        <taxon>Streptophyta</taxon>
        <taxon>Embryophyta</taxon>
        <taxon>Tracheophyta</taxon>
        <taxon>Spermatophyta</taxon>
        <taxon>Magnoliopsida</taxon>
        <taxon>Liliopsida</taxon>
        <taxon>Asparagales</taxon>
        <taxon>Orchidaceae</taxon>
        <taxon>Apostasioideae</taxon>
        <taxon>Apostasia</taxon>
    </lineage>
</organism>